<sequence>MDGRNFPRPVGRSENAPSIVDSESNIIDTKKSVNHSPNTTTKTDADHKTQSFHHIHGNCEEPTFQGSLKNKKLAAAFSYYGNKKVPLPRRRPYTASELASAVRAICSGQLGTRRAASVYGIPRS</sequence>
<dbReference type="Pfam" id="PF05225">
    <property type="entry name" value="HTH_psq"/>
    <property type="match status" value="1"/>
</dbReference>
<dbReference type="EMBL" id="CABIJS010000421">
    <property type="protein sequence ID" value="VUZ51045.1"/>
    <property type="molecule type" value="Genomic_DNA"/>
</dbReference>
<keyword evidence="4" id="KW-1185">Reference proteome</keyword>
<name>A0A564YUZ0_HYMDI</name>
<dbReference type="Proteomes" id="UP000321570">
    <property type="component" value="Unassembled WGS sequence"/>
</dbReference>
<proteinExistence type="predicted"/>
<evidence type="ECO:0000313" key="4">
    <source>
        <dbReference type="Proteomes" id="UP000321570"/>
    </source>
</evidence>
<dbReference type="GO" id="GO:0003677">
    <property type="term" value="F:DNA binding"/>
    <property type="evidence" value="ECO:0007669"/>
    <property type="project" value="InterPro"/>
</dbReference>
<feature type="non-terminal residue" evidence="3">
    <location>
        <position position="124"/>
    </location>
</feature>
<evidence type="ECO:0000259" key="2">
    <source>
        <dbReference type="Pfam" id="PF05225"/>
    </source>
</evidence>
<reference evidence="3 4" key="1">
    <citation type="submission" date="2019-07" db="EMBL/GenBank/DDBJ databases">
        <authorList>
            <person name="Jastrzebski P J."/>
            <person name="Paukszto L."/>
            <person name="Jastrzebski P J."/>
        </authorList>
    </citation>
    <scope>NUCLEOTIDE SEQUENCE [LARGE SCALE GENOMIC DNA]</scope>
    <source>
        <strain evidence="3 4">WMS-il1</strain>
    </source>
</reference>
<protein>
    <recommendedName>
        <fullName evidence="2">HTH psq-type domain-containing protein</fullName>
    </recommendedName>
</protein>
<dbReference type="InterPro" id="IPR009057">
    <property type="entry name" value="Homeodomain-like_sf"/>
</dbReference>
<dbReference type="AlphaFoldDB" id="A0A564YUZ0"/>
<feature type="domain" description="HTH psq-type" evidence="2">
    <location>
        <begin position="97"/>
        <end position="124"/>
    </location>
</feature>
<dbReference type="SUPFAM" id="SSF46689">
    <property type="entry name" value="Homeodomain-like"/>
    <property type="match status" value="1"/>
</dbReference>
<dbReference type="Gene3D" id="1.10.10.60">
    <property type="entry name" value="Homeodomain-like"/>
    <property type="match status" value="1"/>
</dbReference>
<dbReference type="InterPro" id="IPR007889">
    <property type="entry name" value="HTH_Psq"/>
</dbReference>
<organism evidence="3 4">
    <name type="scientific">Hymenolepis diminuta</name>
    <name type="common">Rat tapeworm</name>
    <dbReference type="NCBI Taxonomy" id="6216"/>
    <lineage>
        <taxon>Eukaryota</taxon>
        <taxon>Metazoa</taxon>
        <taxon>Spiralia</taxon>
        <taxon>Lophotrochozoa</taxon>
        <taxon>Platyhelminthes</taxon>
        <taxon>Cestoda</taxon>
        <taxon>Eucestoda</taxon>
        <taxon>Cyclophyllidea</taxon>
        <taxon>Hymenolepididae</taxon>
        <taxon>Hymenolepis</taxon>
    </lineage>
</organism>
<feature type="region of interest" description="Disordered" evidence="1">
    <location>
        <begin position="1"/>
        <end position="48"/>
    </location>
</feature>
<evidence type="ECO:0000256" key="1">
    <source>
        <dbReference type="SAM" id="MobiDB-lite"/>
    </source>
</evidence>
<gene>
    <name evidence="3" type="ORF">WMSIL1_LOCUS9828</name>
</gene>
<evidence type="ECO:0000313" key="3">
    <source>
        <dbReference type="EMBL" id="VUZ51045.1"/>
    </source>
</evidence>
<accession>A0A564YUZ0</accession>